<dbReference type="SUPFAM" id="SSF88946">
    <property type="entry name" value="Sigma2 domain of RNA polymerase sigma factors"/>
    <property type="match status" value="1"/>
</dbReference>
<protein>
    <submittedName>
        <fullName evidence="9">RNA polymerase subunit sigma</fullName>
    </submittedName>
</protein>
<sequence>MGPGGGRAGAEVSGRPDPPRLRVVPDDVYPGWEEIYRDNVGRVYKIMFAKVGNRPDAEDLTAEVFMAALRPLRVSATVGEVRAYLVATARTVLAAHWRRTLGVAVTTLDEATAQTMLAAAGMPAQAAGRAGPVADSVSRAEAILVALPERYADILRLRFLEACTLREAADELGITVGNAKVLQHRALRQAARLAGEVTA</sequence>
<evidence type="ECO:0000256" key="2">
    <source>
        <dbReference type="ARBA" id="ARBA00023015"/>
    </source>
</evidence>
<dbReference type="Gene3D" id="1.10.1740.10">
    <property type="match status" value="1"/>
</dbReference>
<dbReference type="PANTHER" id="PTHR43133">
    <property type="entry name" value="RNA POLYMERASE ECF-TYPE SIGMA FACTO"/>
    <property type="match status" value="1"/>
</dbReference>
<organism evidence="9 10">
    <name type="scientific">Pseudofrankia asymbiotica</name>
    <dbReference type="NCBI Taxonomy" id="1834516"/>
    <lineage>
        <taxon>Bacteria</taxon>
        <taxon>Bacillati</taxon>
        <taxon>Actinomycetota</taxon>
        <taxon>Actinomycetes</taxon>
        <taxon>Frankiales</taxon>
        <taxon>Frankiaceae</taxon>
        <taxon>Pseudofrankia</taxon>
    </lineage>
</organism>
<evidence type="ECO:0000256" key="4">
    <source>
        <dbReference type="ARBA" id="ARBA00023125"/>
    </source>
</evidence>
<dbReference type="GO" id="GO:0006352">
    <property type="term" value="P:DNA-templated transcription initiation"/>
    <property type="evidence" value="ECO:0007669"/>
    <property type="project" value="InterPro"/>
</dbReference>
<dbReference type="InterPro" id="IPR039425">
    <property type="entry name" value="RNA_pol_sigma-70-like"/>
</dbReference>
<keyword evidence="3" id="KW-0731">Sigma factor</keyword>
<dbReference type="Pfam" id="PF04545">
    <property type="entry name" value="Sigma70_r4"/>
    <property type="match status" value="1"/>
</dbReference>
<dbReference type="InterPro" id="IPR036388">
    <property type="entry name" value="WH-like_DNA-bd_sf"/>
</dbReference>
<dbReference type="Pfam" id="PF04542">
    <property type="entry name" value="Sigma70_r2"/>
    <property type="match status" value="1"/>
</dbReference>
<dbReference type="AlphaFoldDB" id="A0A1V2IF25"/>
<dbReference type="GO" id="GO:0003677">
    <property type="term" value="F:DNA binding"/>
    <property type="evidence" value="ECO:0007669"/>
    <property type="project" value="UniProtKB-KW"/>
</dbReference>
<comment type="similarity">
    <text evidence="1">Belongs to the sigma-70 factor family. ECF subfamily.</text>
</comment>
<evidence type="ECO:0000313" key="10">
    <source>
        <dbReference type="Proteomes" id="UP000188929"/>
    </source>
</evidence>
<comment type="caution">
    <text evidence="9">The sequence shown here is derived from an EMBL/GenBank/DDBJ whole genome shotgun (WGS) entry which is preliminary data.</text>
</comment>
<feature type="domain" description="RNA polymerase sigma-70 region 4" evidence="8">
    <location>
        <begin position="144"/>
        <end position="189"/>
    </location>
</feature>
<dbReference type="SUPFAM" id="SSF88659">
    <property type="entry name" value="Sigma3 and sigma4 domains of RNA polymerase sigma factors"/>
    <property type="match status" value="1"/>
</dbReference>
<dbReference type="InterPro" id="IPR007627">
    <property type="entry name" value="RNA_pol_sigma70_r2"/>
</dbReference>
<dbReference type="STRING" id="1834516.BL253_08130"/>
<gene>
    <name evidence="9" type="ORF">BL253_08130</name>
</gene>
<evidence type="ECO:0000259" key="8">
    <source>
        <dbReference type="Pfam" id="PF04545"/>
    </source>
</evidence>
<keyword evidence="4" id="KW-0238">DNA-binding</keyword>
<dbReference type="InterPro" id="IPR014284">
    <property type="entry name" value="RNA_pol_sigma-70_dom"/>
</dbReference>
<dbReference type="GO" id="GO:0016987">
    <property type="term" value="F:sigma factor activity"/>
    <property type="evidence" value="ECO:0007669"/>
    <property type="project" value="UniProtKB-KW"/>
</dbReference>
<dbReference type="Proteomes" id="UP000188929">
    <property type="component" value="Unassembled WGS sequence"/>
</dbReference>
<dbReference type="InterPro" id="IPR013325">
    <property type="entry name" value="RNA_pol_sigma_r2"/>
</dbReference>
<dbReference type="InterPro" id="IPR007630">
    <property type="entry name" value="RNA_pol_sigma70_r4"/>
</dbReference>
<dbReference type="CDD" id="cd06171">
    <property type="entry name" value="Sigma70_r4"/>
    <property type="match status" value="1"/>
</dbReference>
<reference evidence="10" key="1">
    <citation type="submission" date="2016-10" db="EMBL/GenBank/DDBJ databases">
        <title>Frankia sp. NRRL B-16386 Genome sequencing.</title>
        <authorList>
            <person name="Ghodhbane-Gtari F."/>
            <person name="Swanson E."/>
            <person name="Gueddou A."/>
            <person name="Hezbri K."/>
            <person name="Ktari K."/>
            <person name="Nouioui I."/>
            <person name="Morris K."/>
            <person name="Simpson S."/>
            <person name="Abebe-Akele F."/>
            <person name="Thomas K."/>
            <person name="Gtari M."/>
            <person name="Tisa L.S."/>
        </authorList>
    </citation>
    <scope>NUCLEOTIDE SEQUENCE [LARGE SCALE GENOMIC DNA]</scope>
    <source>
        <strain evidence="10">NRRL B-16386</strain>
    </source>
</reference>
<dbReference type="InterPro" id="IPR013324">
    <property type="entry name" value="RNA_pol_sigma_r3/r4-like"/>
</dbReference>
<evidence type="ECO:0000256" key="1">
    <source>
        <dbReference type="ARBA" id="ARBA00010641"/>
    </source>
</evidence>
<evidence type="ECO:0000259" key="7">
    <source>
        <dbReference type="Pfam" id="PF04542"/>
    </source>
</evidence>
<dbReference type="Gene3D" id="1.10.10.10">
    <property type="entry name" value="Winged helix-like DNA-binding domain superfamily/Winged helix DNA-binding domain"/>
    <property type="match status" value="1"/>
</dbReference>
<feature type="region of interest" description="Disordered" evidence="6">
    <location>
        <begin position="1"/>
        <end position="20"/>
    </location>
</feature>
<keyword evidence="5" id="KW-0804">Transcription</keyword>
<dbReference type="PANTHER" id="PTHR43133:SF57">
    <property type="entry name" value="RNA POLYMERASE SIGMA-70 FACTOR"/>
    <property type="match status" value="1"/>
</dbReference>
<proteinExistence type="inferred from homology"/>
<dbReference type="NCBIfam" id="TIGR02937">
    <property type="entry name" value="sigma70-ECF"/>
    <property type="match status" value="1"/>
</dbReference>
<dbReference type="EMBL" id="MOMC01000015">
    <property type="protein sequence ID" value="ONH31754.1"/>
    <property type="molecule type" value="Genomic_DNA"/>
</dbReference>
<evidence type="ECO:0000256" key="5">
    <source>
        <dbReference type="ARBA" id="ARBA00023163"/>
    </source>
</evidence>
<name>A0A1V2IF25_9ACTN</name>
<feature type="domain" description="RNA polymerase sigma-70 region 2" evidence="7">
    <location>
        <begin position="35"/>
        <end position="99"/>
    </location>
</feature>
<keyword evidence="10" id="KW-1185">Reference proteome</keyword>
<evidence type="ECO:0000313" key="9">
    <source>
        <dbReference type="EMBL" id="ONH31754.1"/>
    </source>
</evidence>
<evidence type="ECO:0000256" key="6">
    <source>
        <dbReference type="SAM" id="MobiDB-lite"/>
    </source>
</evidence>
<keyword evidence="2" id="KW-0805">Transcription regulation</keyword>
<evidence type="ECO:0000256" key="3">
    <source>
        <dbReference type="ARBA" id="ARBA00023082"/>
    </source>
</evidence>
<accession>A0A1V2IF25</accession>